<dbReference type="InterPro" id="IPR043504">
    <property type="entry name" value="Peptidase_S1_PA_chymotrypsin"/>
</dbReference>
<dbReference type="OrthoDB" id="10059102at2759"/>
<evidence type="ECO:0000259" key="7">
    <source>
        <dbReference type="PROSITE" id="PS50240"/>
    </source>
</evidence>
<evidence type="ECO:0000313" key="9">
    <source>
        <dbReference type="Proteomes" id="UP000502823"/>
    </source>
</evidence>
<keyword evidence="2 6" id="KW-0378">Hydrolase</keyword>
<dbReference type="EMBL" id="BLKM01012505">
    <property type="protein sequence ID" value="GFG36634.1"/>
    <property type="molecule type" value="Genomic_DNA"/>
</dbReference>
<dbReference type="FunFam" id="2.40.10.10:FF:000068">
    <property type="entry name" value="transmembrane protease serine 2"/>
    <property type="match status" value="1"/>
</dbReference>
<dbReference type="AlphaFoldDB" id="A0A6L2PWN6"/>
<keyword evidence="3 6" id="KW-0720">Serine protease</keyword>
<dbReference type="GO" id="GO:0004252">
    <property type="term" value="F:serine-type endopeptidase activity"/>
    <property type="evidence" value="ECO:0007669"/>
    <property type="project" value="InterPro"/>
</dbReference>
<dbReference type="Pfam" id="PF00089">
    <property type="entry name" value="Trypsin"/>
    <property type="match status" value="1"/>
</dbReference>
<dbReference type="InterPro" id="IPR033116">
    <property type="entry name" value="TRYPSIN_SER"/>
</dbReference>
<sequence length="234" mass="25055">VTIQTKFYFGVGSYHRCGGSIIDSEHILTAAHCVTGLSPADLVVFAGVLNNTQESSEDTKVVRQVTELFVHEGFVYGPLINDIAIMKVSPGFPTDNSAVKAIPLRQDVAPDGLICTVSGWGSLGDSDGTMPQNLQVVMVPFITYDTCRYIYSNYTEGSIEPGMNCAGFLQGGKDACGGDSGGPLVCGGLLTGVVSWGEGCALPNFPGVYADVAYYKEWIERQLLESKGEFFLRN</sequence>
<feature type="domain" description="Peptidase S1" evidence="7">
    <location>
        <begin position="1"/>
        <end position="224"/>
    </location>
</feature>
<dbReference type="GO" id="GO:0005615">
    <property type="term" value="C:extracellular space"/>
    <property type="evidence" value="ECO:0007669"/>
    <property type="project" value="TreeGrafter"/>
</dbReference>
<gene>
    <name evidence="8" type="ORF">Cfor_04118</name>
</gene>
<dbReference type="PANTHER" id="PTHR24264">
    <property type="entry name" value="TRYPSIN-RELATED"/>
    <property type="match status" value="1"/>
</dbReference>
<dbReference type="SUPFAM" id="SSF50494">
    <property type="entry name" value="Trypsin-like serine proteases"/>
    <property type="match status" value="1"/>
</dbReference>
<dbReference type="FunFam" id="2.40.10.10:FF:000002">
    <property type="entry name" value="Transmembrane protease serine"/>
    <property type="match status" value="1"/>
</dbReference>
<accession>A0A6L2PWN6</accession>
<dbReference type="InterPro" id="IPR001314">
    <property type="entry name" value="Peptidase_S1A"/>
</dbReference>
<dbReference type="InterPro" id="IPR009003">
    <property type="entry name" value="Peptidase_S1_PA"/>
</dbReference>
<keyword evidence="4" id="KW-1015">Disulfide bond</keyword>
<dbReference type="InterPro" id="IPR018114">
    <property type="entry name" value="TRYPSIN_HIS"/>
</dbReference>
<keyword evidence="1 6" id="KW-0645">Protease</keyword>
<keyword evidence="9" id="KW-1185">Reference proteome</keyword>
<dbReference type="Proteomes" id="UP000502823">
    <property type="component" value="Unassembled WGS sequence"/>
</dbReference>
<evidence type="ECO:0000256" key="2">
    <source>
        <dbReference type="ARBA" id="ARBA00022801"/>
    </source>
</evidence>
<dbReference type="SMART" id="SM00020">
    <property type="entry name" value="Tryp_SPc"/>
    <property type="match status" value="1"/>
</dbReference>
<evidence type="ECO:0000313" key="8">
    <source>
        <dbReference type="EMBL" id="GFG36634.1"/>
    </source>
</evidence>
<name>A0A6L2PWN6_COPFO</name>
<dbReference type="CDD" id="cd00190">
    <property type="entry name" value="Tryp_SPc"/>
    <property type="match status" value="1"/>
</dbReference>
<dbReference type="GO" id="GO:0006508">
    <property type="term" value="P:proteolysis"/>
    <property type="evidence" value="ECO:0007669"/>
    <property type="project" value="UniProtKB-KW"/>
</dbReference>
<comment type="similarity">
    <text evidence="5">Belongs to the peptidase S1 family. CLIP subfamily.</text>
</comment>
<evidence type="ECO:0000256" key="4">
    <source>
        <dbReference type="ARBA" id="ARBA00023157"/>
    </source>
</evidence>
<feature type="non-terminal residue" evidence="8">
    <location>
        <position position="1"/>
    </location>
</feature>
<dbReference type="InterPro" id="IPR001254">
    <property type="entry name" value="Trypsin_dom"/>
</dbReference>
<organism evidence="8 9">
    <name type="scientific">Coptotermes formosanus</name>
    <name type="common">Formosan subterranean termite</name>
    <dbReference type="NCBI Taxonomy" id="36987"/>
    <lineage>
        <taxon>Eukaryota</taxon>
        <taxon>Metazoa</taxon>
        <taxon>Ecdysozoa</taxon>
        <taxon>Arthropoda</taxon>
        <taxon>Hexapoda</taxon>
        <taxon>Insecta</taxon>
        <taxon>Pterygota</taxon>
        <taxon>Neoptera</taxon>
        <taxon>Polyneoptera</taxon>
        <taxon>Dictyoptera</taxon>
        <taxon>Blattodea</taxon>
        <taxon>Blattoidea</taxon>
        <taxon>Termitoidae</taxon>
        <taxon>Rhinotermitidae</taxon>
        <taxon>Coptotermes</taxon>
    </lineage>
</organism>
<dbReference type="InterPro" id="IPR050127">
    <property type="entry name" value="Serine_Proteases_S1"/>
</dbReference>
<comment type="caution">
    <text evidence="8">The sequence shown here is derived from an EMBL/GenBank/DDBJ whole genome shotgun (WGS) entry which is preliminary data.</text>
</comment>
<dbReference type="Gene3D" id="2.40.10.10">
    <property type="entry name" value="Trypsin-like serine proteases"/>
    <property type="match status" value="1"/>
</dbReference>
<dbReference type="PROSITE" id="PS00135">
    <property type="entry name" value="TRYPSIN_SER"/>
    <property type="match status" value="1"/>
</dbReference>
<evidence type="ECO:0000256" key="6">
    <source>
        <dbReference type="RuleBase" id="RU363034"/>
    </source>
</evidence>
<proteinExistence type="inferred from homology"/>
<evidence type="ECO:0000256" key="5">
    <source>
        <dbReference type="ARBA" id="ARBA00024195"/>
    </source>
</evidence>
<protein>
    <recommendedName>
        <fullName evidence="7">Peptidase S1 domain-containing protein</fullName>
    </recommendedName>
</protein>
<reference evidence="9" key="1">
    <citation type="submission" date="2020-01" db="EMBL/GenBank/DDBJ databases">
        <title>Draft genome sequence of the Termite Coptotermes fromosanus.</title>
        <authorList>
            <person name="Itakura S."/>
            <person name="Yosikawa Y."/>
            <person name="Umezawa K."/>
        </authorList>
    </citation>
    <scope>NUCLEOTIDE SEQUENCE [LARGE SCALE GENOMIC DNA]</scope>
</reference>
<evidence type="ECO:0000256" key="1">
    <source>
        <dbReference type="ARBA" id="ARBA00022670"/>
    </source>
</evidence>
<dbReference type="FunCoup" id="A0A6L2PWN6">
    <property type="interactions" value="13"/>
</dbReference>
<dbReference type="PRINTS" id="PR00722">
    <property type="entry name" value="CHYMOTRYPSIN"/>
</dbReference>
<dbReference type="PANTHER" id="PTHR24264:SF83">
    <property type="entry name" value="COMPLEMENT FACTOR I"/>
    <property type="match status" value="1"/>
</dbReference>
<evidence type="ECO:0000256" key="3">
    <source>
        <dbReference type="ARBA" id="ARBA00022825"/>
    </source>
</evidence>
<dbReference type="InParanoid" id="A0A6L2PWN6"/>
<dbReference type="PROSITE" id="PS50240">
    <property type="entry name" value="TRYPSIN_DOM"/>
    <property type="match status" value="1"/>
</dbReference>
<dbReference type="PROSITE" id="PS00134">
    <property type="entry name" value="TRYPSIN_HIS"/>
    <property type="match status" value="1"/>
</dbReference>